<accession>A0A0U0WDZ5</accession>
<organism evidence="2 3">
    <name type="scientific">Mycobacterium bohemicum DSM 44277</name>
    <dbReference type="NCBI Taxonomy" id="1236609"/>
    <lineage>
        <taxon>Bacteria</taxon>
        <taxon>Bacillati</taxon>
        <taxon>Actinomycetota</taxon>
        <taxon>Actinomycetes</taxon>
        <taxon>Mycobacteriales</taxon>
        <taxon>Mycobacteriaceae</taxon>
        <taxon>Mycobacterium</taxon>
    </lineage>
</organism>
<feature type="transmembrane region" description="Helical" evidence="1">
    <location>
        <begin position="29"/>
        <end position="53"/>
    </location>
</feature>
<evidence type="ECO:0000313" key="3">
    <source>
        <dbReference type="Proteomes" id="UP000198875"/>
    </source>
</evidence>
<name>A0A0U0WDZ5_MYCBE</name>
<dbReference type="Proteomes" id="UP000198875">
    <property type="component" value="Unassembled WGS sequence"/>
</dbReference>
<dbReference type="AlphaFoldDB" id="A0A0U0WDZ5"/>
<feature type="transmembrane region" description="Helical" evidence="1">
    <location>
        <begin position="93"/>
        <end position="115"/>
    </location>
</feature>
<evidence type="ECO:0000313" key="2">
    <source>
        <dbReference type="EMBL" id="CPR13178.1"/>
    </source>
</evidence>
<proteinExistence type="predicted"/>
<reference evidence="2 3" key="1">
    <citation type="submission" date="2015-03" db="EMBL/GenBank/DDBJ databases">
        <authorList>
            <person name="Murphy D."/>
        </authorList>
    </citation>
    <scope>NUCLEOTIDE SEQUENCE [LARGE SCALE GENOMIC DNA]</scope>
    <source>
        <strain evidence="2 3">DSM 44277</strain>
    </source>
</reference>
<sequence>MSTPTTQRTGVFSPTRAEIPQRTLRTDAWWFPPLIVNIGLAAFIIYATVRAFWGSSYWVKDYHYLTPFYSPCISASCAPGASHLGVWLGQFPAWIPLGMLVLPFLLAFRITCYYYRKAYYRSVWQSPTSCAIPEPRAPLHRRNPASADHPEQQPVLLLHRLPHRVHQHLRRDHRISLPVRLRVRFGQHHSRGQRAPAVVLHRRMPFMPTPHWRPTQALLQTPGPVLALDESHLVQRTAHAVRVDHPGHAGTHRLLHHAGGQRHHQRSEIHWLTANPRTTGDELAKHPGRRS</sequence>
<keyword evidence="1" id="KW-0812">Transmembrane</keyword>
<protein>
    <submittedName>
        <fullName evidence="2">Succinate dehydrogenase (Membrane anchor subunit)</fullName>
    </submittedName>
</protein>
<evidence type="ECO:0000256" key="1">
    <source>
        <dbReference type="SAM" id="Phobius"/>
    </source>
</evidence>
<keyword evidence="1" id="KW-0472">Membrane</keyword>
<dbReference type="EMBL" id="CSTD01000006">
    <property type="protein sequence ID" value="CPR13178.1"/>
    <property type="molecule type" value="Genomic_DNA"/>
</dbReference>
<keyword evidence="1" id="KW-1133">Transmembrane helix</keyword>
<gene>
    <name evidence="2" type="ORF">BN971_04485</name>
</gene>